<keyword evidence="4 7" id="KW-0805">Transcription regulation</keyword>
<evidence type="ECO:0000256" key="2">
    <source>
        <dbReference type="ARBA" id="ARBA00022490"/>
    </source>
</evidence>
<keyword evidence="3" id="KW-0677">Repeat</keyword>
<comment type="subunit">
    <text evidence="7">Forms oligomers.</text>
</comment>
<feature type="domain" description="SpoVT-AbrB" evidence="8">
    <location>
        <begin position="81"/>
        <end position="124"/>
    </location>
</feature>
<evidence type="ECO:0000256" key="1">
    <source>
        <dbReference type="ARBA" id="ARBA00013860"/>
    </source>
</evidence>
<keyword evidence="5 7" id="KW-0238">DNA-binding</keyword>
<gene>
    <name evidence="7 9" type="primary">mraZ</name>
    <name evidence="9" type="ORF">NX720_03095</name>
</gene>
<feature type="domain" description="SpoVT-AbrB" evidence="8">
    <location>
        <begin position="5"/>
        <end position="52"/>
    </location>
</feature>
<dbReference type="Gene3D" id="3.40.1550.20">
    <property type="entry name" value="Transcriptional regulator MraZ domain"/>
    <property type="match status" value="1"/>
</dbReference>
<protein>
    <recommendedName>
        <fullName evidence="1 7">Transcriptional regulator MraZ</fullName>
    </recommendedName>
</protein>
<organism evidence="9 10">
    <name type="scientific">Endozoicomonas euniceicola</name>
    <dbReference type="NCBI Taxonomy" id="1234143"/>
    <lineage>
        <taxon>Bacteria</taxon>
        <taxon>Pseudomonadati</taxon>
        <taxon>Pseudomonadota</taxon>
        <taxon>Gammaproteobacteria</taxon>
        <taxon>Oceanospirillales</taxon>
        <taxon>Endozoicomonadaceae</taxon>
        <taxon>Endozoicomonas</taxon>
    </lineage>
</organism>
<evidence type="ECO:0000256" key="5">
    <source>
        <dbReference type="ARBA" id="ARBA00023125"/>
    </source>
</evidence>
<dbReference type="PROSITE" id="PS51740">
    <property type="entry name" value="SPOVT_ABRB"/>
    <property type="match status" value="2"/>
</dbReference>
<dbReference type="InterPro" id="IPR037914">
    <property type="entry name" value="SpoVT-AbrB_sf"/>
</dbReference>
<dbReference type="PANTHER" id="PTHR34701">
    <property type="entry name" value="TRANSCRIPTIONAL REGULATOR MRAZ"/>
    <property type="match status" value="1"/>
</dbReference>
<dbReference type="EMBL" id="CP103300">
    <property type="protein sequence ID" value="UYM16927.1"/>
    <property type="molecule type" value="Genomic_DNA"/>
</dbReference>
<sequence length="151" mass="17137">MFRGVNAINLDAKGRLAIPTRYRQGLKDRCAGSLVATIDTDEPCLLIYPVDEWDAIQKKIEALPSFHPMTRRIQRLLIGHATDLDMDGNGRVLVPPLLRDYAGLGKKCILLGQGKKFELWDEDCWNQRRDDYLREASDAEEVPVELQSLSL</sequence>
<keyword evidence="10" id="KW-1185">Reference proteome</keyword>
<dbReference type="PANTHER" id="PTHR34701:SF1">
    <property type="entry name" value="TRANSCRIPTIONAL REGULATOR MRAZ"/>
    <property type="match status" value="1"/>
</dbReference>
<proteinExistence type="inferred from homology"/>
<dbReference type="InterPro" id="IPR035644">
    <property type="entry name" value="MraZ_C"/>
</dbReference>
<evidence type="ECO:0000313" key="9">
    <source>
        <dbReference type="EMBL" id="UYM16927.1"/>
    </source>
</evidence>
<dbReference type="CDD" id="cd16320">
    <property type="entry name" value="MraZ_N"/>
    <property type="match status" value="1"/>
</dbReference>
<dbReference type="InterPro" id="IPR035642">
    <property type="entry name" value="MraZ_N"/>
</dbReference>
<dbReference type="RefSeq" id="WP_262599318.1">
    <property type="nucleotide sequence ID" value="NZ_CP103300.1"/>
</dbReference>
<dbReference type="InterPro" id="IPR007159">
    <property type="entry name" value="SpoVT-AbrB_dom"/>
</dbReference>
<dbReference type="Proteomes" id="UP001163255">
    <property type="component" value="Chromosome"/>
</dbReference>
<dbReference type="NCBIfam" id="TIGR00242">
    <property type="entry name" value="division/cell wall cluster transcriptional repressor MraZ"/>
    <property type="match status" value="1"/>
</dbReference>
<dbReference type="HAMAP" id="MF_01008">
    <property type="entry name" value="MraZ"/>
    <property type="match status" value="1"/>
</dbReference>
<dbReference type="InterPro" id="IPR003444">
    <property type="entry name" value="MraZ"/>
</dbReference>
<comment type="similarity">
    <text evidence="7">Belongs to the MraZ family.</text>
</comment>
<evidence type="ECO:0000256" key="7">
    <source>
        <dbReference type="HAMAP-Rule" id="MF_01008"/>
    </source>
</evidence>
<dbReference type="InterPro" id="IPR038619">
    <property type="entry name" value="MraZ_sf"/>
</dbReference>
<evidence type="ECO:0000313" key="10">
    <source>
        <dbReference type="Proteomes" id="UP001163255"/>
    </source>
</evidence>
<dbReference type="InterPro" id="IPR020603">
    <property type="entry name" value="MraZ_dom"/>
</dbReference>
<reference evidence="9" key="1">
    <citation type="submission" date="2022-10" db="EMBL/GenBank/DDBJ databases">
        <title>Completed Genome Sequence of two octocoral isolated bacterium, Endozoicomonas euniceicola EF212T and Endozoicomonas gorgoniicola PS125T.</title>
        <authorList>
            <person name="Chiou Y.-J."/>
            <person name="Chen Y.-H."/>
        </authorList>
    </citation>
    <scope>NUCLEOTIDE SEQUENCE</scope>
    <source>
        <strain evidence="9">EF212</strain>
    </source>
</reference>
<evidence type="ECO:0000259" key="8">
    <source>
        <dbReference type="PROSITE" id="PS51740"/>
    </source>
</evidence>
<evidence type="ECO:0000256" key="6">
    <source>
        <dbReference type="ARBA" id="ARBA00023163"/>
    </source>
</evidence>
<accession>A0ABY6GVY4</accession>
<comment type="subcellular location">
    <subcellularLocation>
        <location evidence="7">Cytoplasm</location>
        <location evidence="7">Nucleoid</location>
    </subcellularLocation>
</comment>
<evidence type="ECO:0000256" key="4">
    <source>
        <dbReference type="ARBA" id="ARBA00023015"/>
    </source>
</evidence>
<name>A0ABY6GVY4_9GAMM</name>
<dbReference type="SUPFAM" id="SSF89447">
    <property type="entry name" value="AbrB/MazE/MraZ-like"/>
    <property type="match status" value="1"/>
</dbReference>
<dbReference type="CDD" id="cd16321">
    <property type="entry name" value="MraZ_C"/>
    <property type="match status" value="1"/>
</dbReference>
<evidence type="ECO:0000256" key="3">
    <source>
        <dbReference type="ARBA" id="ARBA00022737"/>
    </source>
</evidence>
<dbReference type="Pfam" id="PF02381">
    <property type="entry name" value="MraZ"/>
    <property type="match status" value="2"/>
</dbReference>
<keyword evidence="2 7" id="KW-0963">Cytoplasm</keyword>
<keyword evidence="6 7" id="KW-0804">Transcription</keyword>